<keyword evidence="2 7" id="KW-0028">Amino-acid biosynthesis</keyword>
<dbReference type="InterPro" id="IPR014710">
    <property type="entry name" value="RmlC-like_jellyroll"/>
</dbReference>
<comment type="similarity">
    <text evidence="7">Belongs to the gamma-glutamyl phosphate reductase family.</text>
</comment>
<dbReference type="AlphaFoldDB" id="A0A9N7QP44"/>
<dbReference type="GO" id="GO:0004350">
    <property type="term" value="F:glutamate-5-semialdehyde dehydrogenase activity"/>
    <property type="evidence" value="ECO:0007669"/>
    <property type="project" value="UniProtKB-UniRule"/>
</dbReference>
<evidence type="ECO:0000256" key="7">
    <source>
        <dbReference type="HAMAP-Rule" id="MF_00412"/>
    </source>
</evidence>
<dbReference type="InterPro" id="IPR016162">
    <property type="entry name" value="Ald_DH_N"/>
</dbReference>
<dbReference type="InterPro" id="IPR015590">
    <property type="entry name" value="Aldehyde_DH_dom"/>
</dbReference>
<dbReference type="InterPro" id="IPR020593">
    <property type="entry name" value="G-glutamylP_reductase_CS"/>
</dbReference>
<dbReference type="InterPro" id="IPR000595">
    <property type="entry name" value="cNMP-bd_dom"/>
</dbReference>
<dbReference type="PANTHER" id="PTHR11063">
    <property type="entry name" value="GLUTAMATE SEMIALDEHYDE DEHYDROGENASE"/>
    <property type="match status" value="1"/>
</dbReference>
<dbReference type="HAMAP" id="MF_00412">
    <property type="entry name" value="ProA"/>
    <property type="match status" value="1"/>
</dbReference>
<dbReference type="SMART" id="SM00100">
    <property type="entry name" value="cNMP"/>
    <property type="match status" value="1"/>
</dbReference>
<dbReference type="SUPFAM" id="SSF53720">
    <property type="entry name" value="ALDH-like"/>
    <property type="match status" value="1"/>
</dbReference>
<dbReference type="PROSITE" id="PS50042">
    <property type="entry name" value="CNMP_BINDING_3"/>
    <property type="match status" value="1"/>
</dbReference>
<reference evidence="10" key="1">
    <citation type="submission" date="2022-06" db="EMBL/GenBank/DDBJ databases">
        <title>Complete genome sequence of Mycobacterium pseudoshottsii NJB1907-Z4.</title>
        <authorList>
            <person name="Komine T."/>
            <person name="Fukano H."/>
            <person name="Wada S."/>
        </authorList>
    </citation>
    <scope>NUCLEOTIDE SEQUENCE</scope>
    <source>
        <strain evidence="10">NJB1907-Z4</strain>
    </source>
</reference>
<comment type="function">
    <text evidence="7">Catalyzes the NADPH-dependent reduction of L-glutamate 5-phosphate into L-glutamate 5-semialdehyde and phosphate. The product spontaneously undergoes cyclization to form 1-pyrroline-5-carboxylate.</text>
</comment>
<dbReference type="GO" id="GO:0005737">
    <property type="term" value="C:cytoplasm"/>
    <property type="evidence" value="ECO:0007669"/>
    <property type="project" value="UniProtKB-SubCell"/>
</dbReference>
<dbReference type="EMBL" id="AP026367">
    <property type="protein sequence ID" value="BDN83540.1"/>
    <property type="molecule type" value="Genomic_DNA"/>
</dbReference>
<evidence type="ECO:0000256" key="1">
    <source>
        <dbReference type="ARBA" id="ARBA00004985"/>
    </source>
</evidence>
<dbReference type="InterPro" id="IPR000965">
    <property type="entry name" value="GPR_dom"/>
</dbReference>
<evidence type="ECO:0000256" key="5">
    <source>
        <dbReference type="ARBA" id="ARBA00023002"/>
    </source>
</evidence>
<dbReference type="EC" id="1.2.1.41" evidence="7"/>
<dbReference type="Gene3D" id="3.40.309.10">
    <property type="entry name" value="Aldehyde Dehydrogenase, Chain A, domain 2"/>
    <property type="match status" value="1"/>
</dbReference>
<proteinExistence type="inferred from homology"/>
<protein>
    <recommendedName>
        <fullName evidence="7">Gamma-glutamyl phosphate reductase</fullName>
        <shortName evidence="7">GPR</shortName>
        <ecNumber evidence="7">1.2.1.41</ecNumber>
    </recommendedName>
    <alternativeName>
        <fullName evidence="7">Glutamate-5-semialdehyde dehydrogenase</fullName>
    </alternativeName>
    <alternativeName>
        <fullName evidence="7">Glutamyl-gamma-semialdehyde dehydrogenase</fullName>
        <shortName evidence="7">GSA dehydrogenase</shortName>
    </alternativeName>
</protein>
<evidence type="ECO:0000256" key="8">
    <source>
        <dbReference type="SAM" id="MobiDB-lite"/>
    </source>
</evidence>
<name>A0A9N7QP44_9MYCO</name>
<dbReference type="NCBIfam" id="NF001221">
    <property type="entry name" value="PRK00197.1"/>
    <property type="match status" value="1"/>
</dbReference>
<evidence type="ECO:0000256" key="6">
    <source>
        <dbReference type="ARBA" id="ARBA00049024"/>
    </source>
</evidence>
<dbReference type="InterPro" id="IPR016163">
    <property type="entry name" value="Ald_DH_C"/>
</dbReference>
<evidence type="ECO:0000313" key="11">
    <source>
        <dbReference type="Proteomes" id="UP001058626"/>
    </source>
</evidence>
<evidence type="ECO:0000259" key="9">
    <source>
        <dbReference type="PROSITE" id="PS50042"/>
    </source>
</evidence>
<comment type="pathway">
    <text evidence="1 7">Amino-acid biosynthesis; L-proline biosynthesis; L-glutamate 5-semialdehyde from L-glutamate: step 2/2.</text>
</comment>
<evidence type="ECO:0000313" key="10">
    <source>
        <dbReference type="EMBL" id="BDN83540.1"/>
    </source>
</evidence>
<dbReference type="InterPro" id="IPR016161">
    <property type="entry name" value="Ald_DH/histidinol_DH"/>
</dbReference>
<dbReference type="Gene3D" id="3.40.605.10">
    <property type="entry name" value="Aldehyde Dehydrogenase, Chain A, domain 1"/>
    <property type="match status" value="1"/>
</dbReference>
<dbReference type="CDD" id="cd07079">
    <property type="entry name" value="ALDH_F18-19_ProA-GPR"/>
    <property type="match status" value="1"/>
</dbReference>
<evidence type="ECO:0000256" key="4">
    <source>
        <dbReference type="ARBA" id="ARBA00022857"/>
    </source>
</evidence>
<comment type="subcellular location">
    <subcellularLocation>
        <location evidence="7">Cytoplasm</location>
    </subcellularLocation>
</comment>
<dbReference type="InterPro" id="IPR018490">
    <property type="entry name" value="cNMP-bd_dom_sf"/>
</dbReference>
<keyword evidence="11" id="KW-1185">Reference proteome</keyword>
<keyword evidence="3 7" id="KW-0641">Proline biosynthesis</keyword>
<keyword evidence="5 7" id="KW-0560">Oxidoreductase</keyword>
<feature type="compositionally biased region" description="Low complexity" evidence="8">
    <location>
        <begin position="126"/>
        <end position="146"/>
    </location>
</feature>
<organism evidence="10 11">
    <name type="scientific">Mycobacterium pseudoshottsii</name>
    <dbReference type="NCBI Taxonomy" id="265949"/>
    <lineage>
        <taxon>Bacteria</taxon>
        <taxon>Bacillati</taxon>
        <taxon>Actinomycetota</taxon>
        <taxon>Actinomycetes</taxon>
        <taxon>Mycobacteriales</taxon>
        <taxon>Mycobacteriaceae</taxon>
        <taxon>Mycobacterium</taxon>
        <taxon>Mycobacterium ulcerans group</taxon>
    </lineage>
</organism>
<comment type="catalytic activity">
    <reaction evidence="6 7">
        <text>L-glutamate 5-semialdehyde + phosphate + NADP(+) = L-glutamyl 5-phosphate + NADPH + H(+)</text>
        <dbReference type="Rhea" id="RHEA:19541"/>
        <dbReference type="ChEBI" id="CHEBI:15378"/>
        <dbReference type="ChEBI" id="CHEBI:43474"/>
        <dbReference type="ChEBI" id="CHEBI:57783"/>
        <dbReference type="ChEBI" id="CHEBI:58066"/>
        <dbReference type="ChEBI" id="CHEBI:58274"/>
        <dbReference type="ChEBI" id="CHEBI:58349"/>
        <dbReference type="EC" id="1.2.1.41"/>
    </reaction>
</comment>
<dbReference type="PROSITE" id="PS01223">
    <property type="entry name" value="PROA"/>
    <property type="match status" value="1"/>
</dbReference>
<feature type="region of interest" description="Disordered" evidence="8">
    <location>
        <begin position="118"/>
        <end position="146"/>
    </location>
</feature>
<dbReference type="Pfam" id="PF00171">
    <property type="entry name" value="Aldedh"/>
    <property type="match status" value="2"/>
</dbReference>
<dbReference type="Pfam" id="PF00027">
    <property type="entry name" value="cNMP_binding"/>
    <property type="match status" value="1"/>
</dbReference>
<dbReference type="CDD" id="cd00038">
    <property type="entry name" value="CAP_ED"/>
    <property type="match status" value="1"/>
</dbReference>
<sequence>MRLSDTDQQALLSSARIIRFAAGDTMEYAGQVPAGMTFLITGRVRLTATAEDGSVVPVTTLHEGGFLGLTALTRQPNLAGAHALDEVTALEVDREHLEHLVMRETTAAAGFWSHPRGAAKQGATGGRPQLAPRAARPAPRGRAATRTGRLTRPANARYPGVMTLQAAPRSAAAQQREPDLRQEVHDAARRARVAARLLAVVPTGVKDRALHAAADAILAHVDRILSANAEDLDAARAADTPAAMLDRLALNPQRVDGIAAGLRQVAGLPDPVGEVLRGYTLPNGLQLRQQRVPLGVVGMIYEGRPNVTVDAFGLTLKSGNAALLRGSSSAARSNEALVNVLRSALDSEQLPADAVQLLSSADRSTVTHLIQARGLVDVAIPRGGAGLIDAVVRDAQVPTIETGVGNCHVYVHEAADLDVAERILLNSKTRRPSVCNAAETLLVDAAIAEHAMPRLIGALQDAGVTVHLDADEQDLRREYLAMEIAVAVADGVDGAIAHINEYGTGHTEAIVTTNLAAAQRFTERIDAAAVMVNASTAFTDGEQFGFGAEIGISTQKLHARGPMGLPELTSTKWIVWGEGHTRPA</sequence>
<dbReference type="SUPFAM" id="SSF51206">
    <property type="entry name" value="cAMP-binding domain-like"/>
    <property type="match status" value="1"/>
</dbReference>
<dbReference type="Proteomes" id="UP001058626">
    <property type="component" value="Chromosome"/>
</dbReference>
<feature type="domain" description="Cyclic nucleotide-binding" evidence="9">
    <location>
        <begin position="1"/>
        <end position="103"/>
    </location>
</feature>
<accession>A0A9N7QP44</accession>
<gene>
    <name evidence="7" type="primary">proA</name>
    <name evidence="10" type="ORF">NJB1907Z4_C37550</name>
</gene>
<keyword evidence="4 7" id="KW-0521">NADP</keyword>
<dbReference type="NCBIfam" id="TIGR00407">
    <property type="entry name" value="proA"/>
    <property type="match status" value="1"/>
</dbReference>
<evidence type="ECO:0000256" key="2">
    <source>
        <dbReference type="ARBA" id="ARBA00022605"/>
    </source>
</evidence>
<keyword evidence="7" id="KW-0963">Cytoplasm</keyword>
<dbReference type="PANTHER" id="PTHR11063:SF8">
    <property type="entry name" value="DELTA-1-PYRROLINE-5-CARBOXYLATE SYNTHASE"/>
    <property type="match status" value="1"/>
</dbReference>
<dbReference type="GO" id="GO:0055129">
    <property type="term" value="P:L-proline biosynthetic process"/>
    <property type="evidence" value="ECO:0007669"/>
    <property type="project" value="UniProtKB-UniRule"/>
</dbReference>
<evidence type="ECO:0000256" key="3">
    <source>
        <dbReference type="ARBA" id="ARBA00022650"/>
    </source>
</evidence>
<dbReference type="Gene3D" id="2.60.120.10">
    <property type="entry name" value="Jelly Rolls"/>
    <property type="match status" value="1"/>
</dbReference>